<feature type="non-terminal residue" evidence="2">
    <location>
        <position position="96"/>
    </location>
</feature>
<evidence type="ECO:0000313" key="2">
    <source>
        <dbReference type="EMBL" id="MFM9653667.1"/>
    </source>
</evidence>
<dbReference type="InterPro" id="IPR033900">
    <property type="entry name" value="Gram_neg_porin_domain"/>
</dbReference>
<name>A0ABW9J0I7_STRGJ</name>
<dbReference type="Pfam" id="PF13609">
    <property type="entry name" value="Porin_4"/>
    <property type="match status" value="1"/>
</dbReference>
<proteinExistence type="predicted"/>
<accession>A0ABW9J0I7</accession>
<gene>
    <name evidence="2" type="ORF">ACKI1S_47375</name>
</gene>
<dbReference type="InterPro" id="IPR023614">
    <property type="entry name" value="Porin_dom_sf"/>
</dbReference>
<organism evidence="2 3">
    <name type="scientific">Streptomyces galilaeus</name>
    <dbReference type="NCBI Taxonomy" id="33899"/>
    <lineage>
        <taxon>Bacteria</taxon>
        <taxon>Bacillati</taxon>
        <taxon>Actinomycetota</taxon>
        <taxon>Actinomycetes</taxon>
        <taxon>Kitasatosporales</taxon>
        <taxon>Streptomycetaceae</taxon>
        <taxon>Streptomyces</taxon>
    </lineage>
</organism>
<dbReference type="EMBL" id="JBJVNE010000177">
    <property type="protein sequence ID" value="MFM9653667.1"/>
    <property type="molecule type" value="Genomic_DNA"/>
</dbReference>
<keyword evidence="3" id="KW-1185">Reference proteome</keyword>
<dbReference type="Gene3D" id="2.40.160.10">
    <property type="entry name" value="Porin"/>
    <property type="match status" value="1"/>
</dbReference>
<evidence type="ECO:0000259" key="1">
    <source>
        <dbReference type="Pfam" id="PF13609"/>
    </source>
</evidence>
<evidence type="ECO:0000313" key="3">
    <source>
        <dbReference type="Proteomes" id="UP001631993"/>
    </source>
</evidence>
<dbReference type="RefSeq" id="WP_409097886.1">
    <property type="nucleotide sequence ID" value="NZ_JBJVNE010000177.1"/>
</dbReference>
<feature type="domain" description="Porin" evidence="1">
    <location>
        <begin position="47"/>
        <end position="96"/>
    </location>
</feature>
<protein>
    <recommendedName>
        <fullName evidence="1">Porin domain-containing protein</fullName>
    </recommendedName>
</protein>
<sequence>QAKKEGPIQIGIGGYFYGYFVGVSQDDSGPSGTRAAEPGYGVRNYAIFRKSRIQFDGLTNLDNGVKVGVRVQLRGEANSTDQIDQSFLFFDTAFGR</sequence>
<comment type="caution">
    <text evidence="2">The sequence shown here is derived from an EMBL/GenBank/DDBJ whole genome shotgun (WGS) entry which is preliminary data.</text>
</comment>
<dbReference type="Proteomes" id="UP001631993">
    <property type="component" value="Unassembled WGS sequence"/>
</dbReference>
<feature type="non-terminal residue" evidence="2">
    <location>
        <position position="1"/>
    </location>
</feature>
<reference evidence="2 3" key="1">
    <citation type="submission" date="2024-12" db="EMBL/GenBank/DDBJ databases">
        <title>Forecasting of Potato common scab and diversities of Pathogenic streptomyces spp. in china.</title>
        <authorList>
            <person name="Handique U."/>
            <person name="Wu J."/>
        </authorList>
    </citation>
    <scope>NUCLEOTIDE SEQUENCE [LARGE SCALE GENOMIC DNA]</scope>
    <source>
        <strain evidence="2 3">ZRIMU1585</strain>
    </source>
</reference>